<feature type="transmembrane region" description="Helical" evidence="7">
    <location>
        <begin position="253"/>
        <end position="271"/>
    </location>
</feature>
<keyword evidence="4" id="KW-0378">Hydrolase</keyword>
<feature type="transmembrane region" description="Helical" evidence="7">
    <location>
        <begin position="356"/>
        <end position="375"/>
    </location>
</feature>
<feature type="transmembrane region" description="Helical" evidence="7">
    <location>
        <begin position="176"/>
        <end position="197"/>
    </location>
</feature>
<evidence type="ECO:0000256" key="3">
    <source>
        <dbReference type="ARBA" id="ARBA00022692"/>
    </source>
</evidence>
<dbReference type="GO" id="GO:0004252">
    <property type="term" value="F:serine-type endopeptidase activity"/>
    <property type="evidence" value="ECO:0007669"/>
    <property type="project" value="InterPro"/>
</dbReference>
<dbReference type="Gene3D" id="1.20.1540.10">
    <property type="entry name" value="Rhomboid-like"/>
    <property type="match status" value="1"/>
</dbReference>
<gene>
    <name evidence="9" type="ORF">IAB27_04055</name>
</gene>
<dbReference type="Pfam" id="PF01694">
    <property type="entry name" value="Rhomboid"/>
    <property type="match status" value="1"/>
</dbReference>
<proteinExistence type="inferred from homology"/>
<keyword evidence="3 7" id="KW-0812">Transmembrane</keyword>
<feature type="transmembrane region" description="Helical" evidence="7">
    <location>
        <begin position="277"/>
        <end position="297"/>
    </location>
</feature>
<feature type="domain" description="Peptidase S54 rhomboid" evidence="8">
    <location>
        <begin position="212"/>
        <end position="344"/>
    </location>
</feature>
<dbReference type="InterPro" id="IPR035952">
    <property type="entry name" value="Rhomboid-like_sf"/>
</dbReference>
<dbReference type="InterPro" id="IPR022764">
    <property type="entry name" value="Peptidase_S54_rhomboid_dom"/>
</dbReference>
<feature type="transmembrane region" description="Helical" evidence="7">
    <location>
        <begin position="217"/>
        <end position="241"/>
    </location>
</feature>
<keyword evidence="6 7" id="KW-0472">Membrane</keyword>
<comment type="subcellular location">
    <subcellularLocation>
        <location evidence="1">Membrane</location>
        <topology evidence="1">Multi-pass membrane protein</topology>
    </subcellularLocation>
</comment>
<dbReference type="Proteomes" id="UP000886786">
    <property type="component" value="Unassembled WGS sequence"/>
</dbReference>
<dbReference type="GO" id="GO:0016020">
    <property type="term" value="C:membrane"/>
    <property type="evidence" value="ECO:0007669"/>
    <property type="project" value="UniProtKB-SubCell"/>
</dbReference>
<evidence type="ECO:0000256" key="6">
    <source>
        <dbReference type="ARBA" id="ARBA00023136"/>
    </source>
</evidence>
<comment type="similarity">
    <text evidence="2">Belongs to the peptidase S54 family.</text>
</comment>
<reference evidence="9" key="2">
    <citation type="journal article" date="2021" name="PeerJ">
        <title>Extensive microbial diversity within the chicken gut microbiome revealed by metagenomics and culture.</title>
        <authorList>
            <person name="Gilroy R."/>
            <person name="Ravi A."/>
            <person name="Getino M."/>
            <person name="Pursley I."/>
            <person name="Horton D.L."/>
            <person name="Alikhan N.F."/>
            <person name="Baker D."/>
            <person name="Gharbi K."/>
            <person name="Hall N."/>
            <person name="Watson M."/>
            <person name="Adriaenssens E.M."/>
            <person name="Foster-Nyarko E."/>
            <person name="Jarju S."/>
            <person name="Secka A."/>
            <person name="Antonio M."/>
            <person name="Oren A."/>
            <person name="Chaudhuri R.R."/>
            <person name="La Ragione R."/>
            <person name="Hildebrand F."/>
            <person name="Pallen M.J."/>
        </authorList>
    </citation>
    <scope>NUCLEOTIDE SEQUENCE</scope>
    <source>
        <strain evidence="9">CHK147-3167</strain>
    </source>
</reference>
<keyword evidence="5 7" id="KW-1133">Transmembrane helix</keyword>
<evidence type="ECO:0000313" key="10">
    <source>
        <dbReference type="Proteomes" id="UP000886786"/>
    </source>
</evidence>
<name>A0A9D0ZRB5_9FIRM</name>
<feature type="transmembrane region" description="Helical" evidence="7">
    <location>
        <begin position="309"/>
        <end position="326"/>
    </location>
</feature>
<accession>A0A9D0ZRB5</accession>
<organism evidence="9 10">
    <name type="scientific">Candidatus Coprosoma intestinipullorum</name>
    <dbReference type="NCBI Taxonomy" id="2840752"/>
    <lineage>
        <taxon>Bacteria</taxon>
        <taxon>Bacillati</taxon>
        <taxon>Bacillota</taxon>
        <taxon>Bacillota incertae sedis</taxon>
        <taxon>Candidatus Coprosoma</taxon>
    </lineage>
</organism>
<comment type="caution">
    <text evidence="9">The sequence shown here is derived from an EMBL/GenBank/DDBJ whole genome shotgun (WGS) entry which is preliminary data.</text>
</comment>
<dbReference type="EMBL" id="DVFV01000071">
    <property type="protein sequence ID" value="HIQ90778.1"/>
    <property type="molecule type" value="Genomic_DNA"/>
</dbReference>
<evidence type="ECO:0000256" key="1">
    <source>
        <dbReference type="ARBA" id="ARBA00004141"/>
    </source>
</evidence>
<evidence type="ECO:0000256" key="5">
    <source>
        <dbReference type="ARBA" id="ARBA00022989"/>
    </source>
</evidence>
<evidence type="ECO:0000256" key="2">
    <source>
        <dbReference type="ARBA" id="ARBA00009045"/>
    </source>
</evidence>
<evidence type="ECO:0000313" key="9">
    <source>
        <dbReference type="EMBL" id="HIQ90778.1"/>
    </source>
</evidence>
<feature type="transmembrane region" description="Helical" evidence="7">
    <location>
        <begin position="332"/>
        <end position="349"/>
    </location>
</feature>
<dbReference type="GO" id="GO:0006508">
    <property type="term" value="P:proteolysis"/>
    <property type="evidence" value="ECO:0007669"/>
    <property type="project" value="UniProtKB-KW"/>
</dbReference>
<evidence type="ECO:0000256" key="4">
    <source>
        <dbReference type="ARBA" id="ARBA00022801"/>
    </source>
</evidence>
<dbReference type="SUPFAM" id="SSF144091">
    <property type="entry name" value="Rhomboid-like"/>
    <property type="match status" value="1"/>
</dbReference>
<dbReference type="PANTHER" id="PTHR43731">
    <property type="entry name" value="RHOMBOID PROTEASE"/>
    <property type="match status" value="1"/>
</dbReference>
<dbReference type="PANTHER" id="PTHR43731:SF14">
    <property type="entry name" value="PRESENILIN-ASSOCIATED RHOMBOID-LIKE PROTEIN, MITOCHONDRIAL"/>
    <property type="match status" value="1"/>
</dbReference>
<sequence>MNELVIDKKEELVMKLLHYFITERGYSPVIIRGIQDEIWLENLDDDYKIVRIVSGYIHNDEQFKYDLYKTKSLLKTIKKKTLSFSMNALSIFVNLGDNVNMDNFTDHNNISFAEVNSIDDLKKYRFVIDSYPDITKESNFKEKGLELFMKITSDINKKNEGEAKMNEEVFSIKKPIVTSILVFINVVIFILCQFNILSISDFAVNRDLIISGQYYRLFTGMFLHANIIHILFNMYALYVIGMQLESFLGKGKYLAVYLLSGLAGSMLSIFFDNGFSVGASGAIFGLLGSLLYFGFHYRVYLDSVIKSQIIPLIVLNLLIGFMSTGIDNWAHIGGLIGGILSTMAVGIKYKSTTFEMVNGVILYLIFIGFLGYMVFVRGI</sequence>
<dbReference type="InterPro" id="IPR050925">
    <property type="entry name" value="Rhomboid_protease_S54"/>
</dbReference>
<protein>
    <submittedName>
        <fullName evidence="9">Rhomboid family intramembrane serine protease</fullName>
    </submittedName>
</protein>
<reference evidence="9" key="1">
    <citation type="submission" date="2020-10" db="EMBL/GenBank/DDBJ databases">
        <authorList>
            <person name="Gilroy R."/>
        </authorList>
    </citation>
    <scope>NUCLEOTIDE SEQUENCE</scope>
    <source>
        <strain evidence="9">CHK147-3167</strain>
    </source>
</reference>
<dbReference type="AlphaFoldDB" id="A0A9D0ZRB5"/>
<evidence type="ECO:0000256" key="7">
    <source>
        <dbReference type="SAM" id="Phobius"/>
    </source>
</evidence>
<evidence type="ECO:0000259" key="8">
    <source>
        <dbReference type="Pfam" id="PF01694"/>
    </source>
</evidence>
<keyword evidence="9" id="KW-0645">Protease</keyword>